<reference evidence="2 3" key="1">
    <citation type="submission" date="2015-11" db="EMBL/GenBank/DDBJ databases">
        <title>The genome of Debaryomyces fabryi.</title>
        <authorList>
            <person name="Tafer H."/>
            <person name="Lopandic K."/>
        </authorList>
    </citation>
    <scope>NUCLEOTIDE SEQUENCE [LARGE SCALE GENOMIC DNA]</scope>
    <source>
        <strain evidence="2 3">CBS 789</strain>
    </source>
</reference>
<feature type="region of interest" description="Disordered" evidence="1">
    <location>
        <begin position="161"/>
        <end position="197"/>
    </location>
</feature>
<accession>A0A0V1PST9</accession>
<evidence type="ECO:0000313" key="3">
    <source>
        <dbReference type="Proteomes" id="UP000054251"/>
    </source>
</evidence>
<gene>
    <name evidence="2" type="ORF">AC631_04914</name>
</gene>
<feature type="compositionally biased region" description="Polar residues" evidence="1">
    <location>
        <begin position="57"/>
        <end position="67"/>
    </location>
</feature>
<sequence length="328" mass="37171">MDDSGQRNSIRSVTEPSTPLRKSSRIDESFAFYSQRRTIFRTSDIHLPPHELPSITAKLSQESNSAPGSLRRSRRRSRSRPTTPLVGRDSMPGLLPDTMTPTRNTDKRRSSSNFTMGNKKRKRRSLIITENGGTAFDPNYIGPITIDYLRLFCKIAIEEQTEKEDTKSETEDVEAPMGPQEAIPAVSPEISDQNERKSPKFNYFDQSLPLPEVEGMPVSPDPHEVRPLYEPVDIGTPPRKKFSYLERILAAQAKKNQKIDKESTIDAEPTFYEQATDETNRQSIDSSSIQTHLVIEDNSTYIRDVPSSDLNVRSNIELENKSQRIEGD</sequence>
<dbReference type="RefSeq" id="XP_015465418.1">
    <property type="nucleotide sequence ID" value="XM_015613743.1"/>
</dbReference>
<keyword evidence="3" id="KW-1185">Reference proteome</keyword>
<dbReference type="Proteomes" id="UP000054251">
    <property type="component" value="Unassembled WGS sequence"/>
</dbReference>
<proteinExistence type="predicted"/>
<organism evidence="2 3">
    <name type="scientific">Debaryomyces fabryi</name>
    <dbReference type="NCBI Taxonomy" id="58627"/>
    <lineage>
        <taxon>Eukaryota</taxon>
        <taxon>Fungi</taxon>
        <taxon>Dikarya</taxon>
        <taxon>Ascomycota</taxon>
        <taxon>Saccharomycotina</taxon>
        <taxon>Pichiomycetes</taxon>
        <taxon>Debaryomycetaceae</taxon>
        <taxon>Debaryomyces</taxon>
    </lineage>
</organism>
<feature type="region of interest" description="Disordered" evidence="1">
    <location>
        <begin position="1"/>
        <end position="28"/>
    </location>
</feature>
<evidence type="ECO:0000313" key="2">
    <source>
        <dbReference type="EMBL" id="KRZ99315.1"/>
    </source>
</evidence>
<dbReference type="AlphaFoldDB" id="A0A0V1PST9"/>
<evidence type="ECO:0000256" key="1">
    <source>
        <dbReference type="SAM" id="MobiDB-lite"/>
    </source>
</evidence>
<dbReference type="EMBL" id="LMYN01000153">
    <property type="protein sequence ID" value="KRZ99315.1"/>
    <property type="molecule type" value="Genomic_DNA"/>
</dbReference>
<feature type="region of interest" description="Disordered" evidence="1">
    <location>
        <begin position="55"/>
        <end position="122"/>
    </location>
</feature>
<dbReference type="GeneID" id="26841923"/>
<protein>
    <submittedName>
        <fullName evidence="2">Uncharacterized protein</fullName>
    </submittedName>
</protein>
<feature type="compositionally biased region" description="Polar residues" evidence="1">
    <location>
        <begin position="1"/>
        <end position="21"/>
    </location>
</feature>
<name>A0A0V1PST9_9ASCO</name>
<feature type="non-terminal residue" evidence="2">
    <location>
        <position position="328"/>
    </location>
</feature>
<dbReference type="OrthoDB" id="4077024at2759"/>
<comment type="caution">
    <text evidence="2">The sequence shown here is derived from an EMBL/GenBank/DDBJ whole genome shotgun (WGS) entry which is preliminary data.</text>
</comment>